<dbReference type="PANTHER" id="PTHR31694">
    <property type="entry name" value="DESICCATION-LIKE PROTEIN"/>
    <property type="match status" value="1"/>
</dbReference>
<evidence type="ECO:0008006" key="3">
    <source>
        <dbReference type="Google" id="ProtNLM"/>
    </source>
</evidence>
<dbReference type="InterPro" id="IPR052965">
    <property type="entry name" value="Pigment-catalase-like"/>
</dbReference>
<evidence type="ECO:0000313" key="2">
    <source>
        <dbReference type="EMBL" id="OAY44044.1"/>
    </source>
</evidence>
<gene>
    <name evidence="2" type="ORF">MANES_08G117900</name>
</gene>
<dbReference type="Pfam" id="PF13668">
    <property type="entry name" value="Ferritin_2"/>
    <property type="match status" value="1"/>
</dbReference>
<dbReference type="EMBL" id="CM004394">
    <property type="protein sequence ID" value="OAY44044.1"/>
    <property type="molecule type" value="Genomic_DNA"/>
</dbReference>
<feature type="signal peptide" evidence="1">
    <location>
        <begin position="1"/>
        <end position="24"/>
    </location>
</feature>
<evidence type="ECO:0000256" key="1">
    <source>
        <dbReference type="SAM" id="SignalP"/>
    </source>
</evidence>
<dbReference type="AlphaFoldDB" id="A0A2C9VFK9"/>
<name>A0A2C9VFK9_MANES</name>
<dbReference type="STRING" id="3983.A0A2C9VFK9"/>
<protein>
    <recommendedName>
        <fullName evidence="3">Desiccation-related protein PCC13-62</fullName>
    </recommendedName>
</protein>
<proteinExistence type="predicted"/>
<accession>A0A2C9VFK9</accession>
<organism evidence="2">
    <name type="scientific">Manihot esculenta</name>
    <name type="common">Cassava</name>
    <name type="synonym">Jatropha manihot</name>
    <dbReference type="NCBI Taxonomy" id="3983"/>
    <lineage>
        <taxon>Eukaryota</taxon>
        <taxon>Viridiplantae</taxon>
        <taxon>Streptophyta</taxon>
        <taxon>Embryophyta</taxon>
        <taxon>Tracheophyta</taxon>
        <taxon>Spermatophyta</taxon>
        <taxon>Magnoliopsida</taxon>
        <taxon>eudicotyledons</taxon>
        <taxon>Gunneridae</taxon>
        <taxon>Pentapetalae</taxon>
        <taxon>rosids</taxon>
        <taxon>fabids</taxon>
        <taxon>Malpighiales</taxon>
        <taxon>Euphorbiaceae</taxon>
        <taxon>Crotonoideae</taxon>
        <taxon>Manihoteae</taxon>
        <taxon>Manihot</taxon>
    </lineage>
</organism>
<reference evidence="2" key="1">
    <citation type="submission" date="2016-02" db="EMBL/GenBank/DDBJ databases">
        <title>WGS assembly of Manihot esculenta.</title>
        <authorList>
            <person name="Bredeson J.V."/>
            <person name="Prochnik S.E."/>
            <person name="Lyons J.B."/>
            <person name="Schmutz J."/>
            <person name="Grimwood J."/>
            <person name="Vrebalov J."/>
            <person name="Bart R.S."/>
            <person name="Amuge T."/>
            <person name="Ferguson M.E."/>
            <person name="Green R."/>
            <person name="Putnam N."/>
            <person name="Stites J."/>
            <person name="Rounsley S."/>
            <person name="Rokhsar D.S."/>
        </authorList>
    </citation>
    <scope>NUCLEOTIDE SEQUENCE [LARGE SCALE GENOMIC DNA]</scope>
    <source>
        <tissue evidence="2">Leaf</tissue>
    </source>
</reference>
<dbReference type="PANTHER" id="PTHR31694:SF12">
    <property type="entry name" value="DESICCATION-LIKE PROTEIN"/>
    <property type="match status" value="1"/>
</dbReference>
<keyword evidence="1" id="KW-0732">Signal</keyword>
<sequence length="288" mass="31783">MALFPSLAFVHAFMILLLLPSSYCFPSIRAENRSATLPDSDTDLLEFSLNWKFLEAEFFLHGALGHGLDMFAPNLTFGGPQPIGARMANLDPFSRDIILQFAWHHVGHLRAINRIVKGFPRPLLDLSAESFAEVIDLAFERPLSPPFDPCASGLNFLIASYLIRYVGLTGFVGINPKLQASHSKKRAAEKVEPYETTVGELTGRISELRNKLGRAGLKDEGVLRLDGKGKIRGKILAGDKFSVGYGRSPQEILRILYGGGDEHVPGGFFPWGANGRIARFHMQHHSDA</sequence>
<feature type="chain" id="PRO_5012361370" description="Desiccation-related protein PCC13-62" evidence="1">
    <location>
        <begin position="25"/>
        <end position="288"/>
    </location>
</feature>